<proteinExistence type="inferred from homology"/>
<comment type="similarity">
    <text evidence="2">Belongs to the OB-RGRP/VPS55 family.</text>
</comment>
<evidence type="ECO:0000256" key="3">
    <source>
        <dbReference type="ARBA" id="ARBA00022692"/>
    </source>
</evidence>
<sequence length="448" mass="50408">MSRRLNEVGSTAAVGEHRIGDLPDDLLTYLMSFLPSRDSVRTCVLARRWRSLWRSVPALRLEDGPRGDGGPRSKFVDELLLRRHPTPLNLCDICSEYDTFHCEEAFTRIKPWLRYAFSHDVRTLRVVAGSLTTNLVLVSSHLKRVELCFMQFKGSVNFRGCRVLDVLEMKGCNILASILCQSVRHLTIKGGCFDDKTRRCISAPNLISLKLAPCQGLTPLLDSMPSLVTASVESFDQQYHYCFDVPCEGCDRQARFPVVLEGLSAATNLELTTDDQKWHVMETYGIYDPKEQSPLSKHLKASILSWLCVPGSHQEGSCCVFVYHTTPGCASPCPVHIYDLTCKQLYGVNTKWKQFQSSAKSYLTIHWSKSSRKYLVLAMPLMLFLGSDSPSIMSNEGDGWVNFTKFLTGASIMRSVAIMSILKHAVVIGWGSLAMEMFSFAIIFRYKI</sequence>
<evidence type="ECO:0000313" key="6">
    <source>
        <dbReference type="EMBL" id="EMS45993.1"/>
    </source>
</evidence>
<keyword evidence="4" id="KW-1133">Transmembrane helix</keyword>
<dbReference type="Pfam" id="PF00646">
    <property type="entry name" value="F-box"/>
    <property type="match status" value="1"/>
</dbReference>
<keyword evidence="5" id="KW-0472">Membrane</keyword>
<dbReference type="Gene3D" id="1.20.1280.50">
    <property type="match status" value="1"/>
</dbReference>
<evidence type="ECO:0000256" key="2">
    <source>
        <dbReference type="ARBA" id="ARBA00005645"/>
    </source>
</evidence>
<dbReference type="InterPro" id="IPR053781">
    <property type="entry name" value="F-box_AtFBL13-like"/>
</dbReference>
<dbReference type="eggNOG" id="KOG2174">
    <property type="taxonomic scope" value="Eukaryota"/>
</dbReference>
<reference evidence="6" key="1">
    <citation type="journal article" date="2013" name="Nature">
        <title>Draft genome of the wheat A-genome progenitor Triticum urartu.</title>
        <authorList>
            <person name="Ling H.Q."/>
            <person name="Zhao S."/>
            <person name="Liu D."/>
            <person name="Wang J."/>
            <person name="Sun H."/>
            <person name="Zhang C."/>
            <person name="Fan H."/>
            <person name="Li D."/>
            <person name="Dong L."/>
            <person name="Tao Y."/>
            <person name="Gao C."/>
            <person name="Wu H."/>
            <person name="Li Y."/>
            <person name="Cui Y."/>
            <person name="Guo X."/>
            <person name="Zheng S."/>
            <person name="Wang B."/>
            <person name="Yu K."/>
            <person name="Liang Q."/>
            <person name="Yang W."/>
            <person name="Lou X."/>
            <person name="Chen J."/>
            <person name="Feng M."/>
            <person name="Jian J."/>
            <person name="Zhang X."/>
            <person name="Luo G."/>
            <person name="Jiang Y."/>
            <person name="Liu J."/>
            <person name="Wang Z."/>
            <person name="Sha Y."/>
            <person name="Zhang B."/>
            <person name="Wu H."/>
            <person name="Tang D."/>
            <person name="Shen Q."/>
            <person name="Xue P."/>
            <person name="Zou S."/>
            <person name="Wang X."/>
            <person name="Liu X."/>
            <person name="Wang F."/>
            <person name="Yang Y."/>
            <person name="An X."/>
            <person name="Dong Z."/>
            <person name="Zhang K."/>
            <person name="Zhang X."/>
            <person name="Luo M.C."/>
            <person name="Dvorak J."/>
            <person name="Tong Y."/>
            <person name="Wang J."/>
            <person name="Yang H."/>
            <person name="Li Z."/>
            <person name="Wang D."/>
            <person name="Zhang A."/>
            <person name="Wang J."/>
        </authorList>
    </citation>
    <scope>NUCLEOTIDE SEQUENCE</scope>
</reference>
<dbReference type="PANTHER" id="PTHR34223">
    <property type="entry name" value="OS11G0201299 PROTEIN"/>
    <property type="match status" value="1"/>
</dbReference>
<name>M7Y7S4_TRIUA</name>
<dbReference type="EMBL" id="KD279373">
    <property type="protein sequence ID" value="EMS45993.1"/>
    <property type="molecule type" value="Genomic_DNA"/>
</dbReference>
<dbReference type="OMA" id="FEITMEY"/>
<dbReference type="Pfam" id="PF04133">
    <property type="entry name" value="Vps55"/>
    <property type="match status" value="1"/>
</dbReference>
<evidence type="ECO:0000256" key="5">
    <source>
        <dbReference type="ARBA" id="ARBA00023136"/>
    </source>
</evidence>
<dbReference type="SUPFAM" id="SSF81383">
    <property type="entry name" value="F-box domain"/>
    <property type="match status" value="1"/>
</dbReference>
<dbReference type="GO" id="GO:0016020">
    <property type="term" value="C:membrane"/>
    <property type="evidence" value="ECO:0007669"/>
    <property type="project" value="UniProtKB-SubCell"/>
</dbReference>
<protein>
    <submittedName>
        <fullName evidence="6">Vacuolar protein sorting-associated protein 55-like protein</fullName>
    </submittedName>
</protein>
<dbReference type="InterPro" id="IPR001810">
    <property type="entry name" value="F-box_dom"/>
</dbReference>
<dbReference type="PROSITE" id="PS50181">
    <property type="entry name" value="FBOX"/>
    <property type="match status" value="1"/>
</dbReference>
<dbReference type="AlphaFoldDB" id="M7Y7S4"/>
<dbReference type="SUPFAM" id="SSF52047">
    <property type="entry name" value="RNI-like"/>
    <property type="match status" value="1"/>
</dbReference>
<dbReference type="PANTHER" id="PTHR34223:SF108">
    <property type="entry name" value="F-BOX DOMAIN-CONTAINING PROTEIN"/>
    <property type="match status" value="1"/>
</dbReference>
<keyword evidence="3" id="KW-0812">Transmembrane</keyword>
<dbReference type="InterPro" id="IPR007262">
    <property type="entry name" value="Vps55/LEPROT"/>
</dbReference>
<dbReference type="CDD" id="cd22160">
    <property type="entry name" value="F-box_AtFBL13-like"/>
    <property type="match status" value="1"/>
</dbReference>
<evidence type="ECO:0000256" key="1">
    <source>
        <dbReference type="ARBA" id="ARBA00004141"/>
    </source>
</evidence>
<dbReference type="InterPro" id="IPR036047">
    <property type="entry name" value="F-box-like_dom_sf"/>
</dbReference>
<gene>
    <name evidence="6" type="ORF">TRIUR3_02301</name>
</gene>
<evidence type="ECO:0000256" key="4">
    <source>
        <dbReference type="ARBA" id="ARBA00022989"/>
    </source>
</evidence>
<comment type="subcellular location">
    <subcellularLocation>
        <location evidence="1">Membrane</location>
        <topology evidence="1">Multi-pass membrane protein</topology>
    </subcellularLocation>
</comment>
<accession>M7Y7S4</accession>
<organism evidence="6">
    <name type="scientific">Triticum urartu</name>
    <name type="common">Red wild einkorn</name>
    <name type="synonym">Crithodium urartu</name>
    <dbReference type="NCBI Taxonomy" id="4572"/>
    <lineage>
        <taxon>Eukaryota</taxon>
        <taxon>Viridiplantae</taxon>
        <taxon>Streptophyta</taxon>
        <taxon>Embryophyta</taxon>
        <taxon>Tracheophyta</taxon>
        <taxon>Spermatophyta</taxon>
        <taxon>Magnoliopsida</taxon>
        <taxon>Liliopsida</taxon>
        <taxon>Poales</taxon>
        <taxon>Poaceae</taxon>
        <taxon>BOP clade</taxon>
        <taxon>Pooideae</taxon>
        <taxon>Triticodae</taxon>
        <taxon>Triticeae</taxon>
        <taxon>Triticinae</taxon>
        <taxon>Triticum</taxon>
    </lineage>
</organism>
<dbReference type="STRING" id="4572.M7Y7S4"/>
<dbReference type="InterPro" id="IPR053197">
    <property type="entry name" value="F-box_SCFL_complex_component"/>
</dbReference>